<accession>A0AA39PXU6</accession>
<sequence>MRRAAVATLFSRSDGSTTSPVLSISTLQTMPSPSPKEANFIPVSPILAHPRLLRPIPYIPESLIHLPEQSSEVFQGIWRDTCRPLYHCRCKICERAIAAEGVVQIAPKDAAQHITAVVGIRLPSPEVNEAEADEDLDYDSYYDEEFYSEDDDEAWSPSADRKSPEVPDLPVKRSLDDVAEPVRSGTPPTMLKVDVEVDVPEPRLKKRNSEELEVVEDGAGRKWFQTEDILESPLMRAMTK</sequence>
<protein>
    <submittedName>
        <fullName evidence="2">Uncharacterized protein</fullName>
    </submittedName>
</protein>
<organism evidence="2 3">
    <name type="scientific">Armillaria luteobubalina</name>
    <dbReference type="NCBI Taxonomy" id="153913"/>
    <lineage>
        <taxon>Eukaryota</taxon>
        <taxon>Fungi</taxon>
        <taxon>Dikarya</taxon>
        <taxon>Basidiomycota</taxon>
        <taxon>Agaricomycotina</taxon>
        <taxon>Agaricomycetes</taxon>
        <taxon>Agaricomycetidae</taxon>
        <taxon>Agaricales</taxon>
        <taxon>Marasmiineae</taxon>
        <taxon>Physalacriaceae</taxon>
        <taxon>Armillaria</taxon>
    </lineage>
</organism>
<dbReference type="AlphaFoldDB" id="A0AA39PXU6"/>
<feature type="compositionally biased region" description="Basic and acidic residues" evidence="1">
    <location>
        <begin position="159"/>
        <end position="176"/>
    </location>
</feature>
<evidence type="ECO:0000256" key="1">
    <source>
        <dbReference type="SAM" id="MobiDB-lite"/>
    </source>
</evidence>
<dbReference type="Proteomes" id="UP001175228">
    <property type="component" value="Unassembled WGS sequence"/>
</dbReference>
<gene>
    <name evidence="2" type="ORF">EDD18DRAFT_460106</name>
</gene>
<reference evidence="2" key="1">
    <citation type="submission" date="2023-06" db="EMBL/GenBank/DDBJ databases">
        <authorList>
            <consortium name="Lawrence Berkeley National Laboratory"/>
            <person name="Ahrendt S."/>
            <person name="Sahu N."/>
            <person name="Indic B."/>
            <person name="Wong-Bajracharya J."/>
            <person name="Merenyi Z."/>
            <person name="Ke H.-M."/>
            <person name="Monk M."/>
            <person name="Kocsube S."/>
            <person name="Drula E."/>
            <person name="Lipzen A."/>
            <person name="Balint B."/>
            <person name="Henrissat B."/>
            <person name="Andreopoulos B."/>
            <person name="Martin F.M."/>
            <person name="Harder C.B."/>
            <person name="Rigling D."/>
            <person name="Ford K.L."/>
            <person name="Foster G.D."/>
            <person name="Pangilinan J."/>
            <person name="Papanicolaou A."/>
            <person name="Barry K."/>
            <person name="LaButti K."/>
            <person name="Viragh M."/>
            <person name="Koriabine M."/>
            <person name="Yan M."/>
            <person name="Riley R."/>
            <person name="Champramary S."/>
            <person name="Plett K.L."/>
            <person name="Tsai I.J."/>
            <person name="Slot J."/>
            <person name="Sipos G."/>
            <person name="Plett J."/>
            <person name="Nagy L.G."/>
            <person name="Grigoriev I.V."/>
        </authorList>
    </citation>
    <scope>NUCLEOTIDE SEQUENCE</scope>
    <source>
        <strain evidence="2">HWK02</strain>
    </source>
</reference>
<evidence type="ECO:0000313" key="2">
    <source>
        <dbReference type="EMBL" id="KAK0492421.1"/>
    </source>
</evidence>
<name>A0AA39PXU6_9AGAR</name>
<comment type="caution">
    <text evidence="2">The sequence shown here is derived from an EMBL/GenBank/DDBJ whole genome shotgun (WGS) entry which is preliminary data.</text>
</comment>
<dbReference type="EMBL" id="JAUEPU010000029">
    <property type="protein sequence ID" value="KAK0492421.1"/>
    <property type="molecule type" value="Genomic_DNA"/>
</dbReference>
<evidence type="ECO:0000313" key="3">
    <source>
        <dbReference type="Proteomes" id="UP001175228"/>
    </source>
</evidence>
<proteinExistence type="predicted"/>
<feature type="region of interest" description="Disordered" evidence="1">
    <location>
        <begin position="149"/>
        <end position="190"/>
    </location>
</feature>
<keyword evidence="3" id="KW-1185">Reference proteome</keyword>